<dbReference type="InterPro" id="IPR008920">
    <property type="entry name" value="TF_FadR/GntR_C"/>
</dbReference>
<accession>A0A916WAW5</accession>
<evidence type="ECO:0000256" key="3">
    <source>
        <dbReference type="ARBA" id="ARBA00023163"/>
    </source>
</evidence>
<dbReference type="PANTHER" id="PTHR43537:SF5">
    <property type="entry name" value="UXU OPERON TRANSCRIPTIONAL REGULATOR"/>
    <property type="match status" value="1"/>
</dbReference>
<dbReference type="Pfam" id="PF00392">
    <property type="entry name" value="GntR"/>
    <property type="match status" value="1"/>
</dbReference>
<keyword evidence="1" id="KW-0805">Transcription regulation</keyword>
<comment type="caution">
    <text evidence="5">The sequence shown here is derived from an EMBL/GenBank/DDBJ whole genome shotgun (WGS) entry which is preliminary data.</text>
</comment>
<keyword evidence="6" id="KW-1185">Reference proteome</keyword>
<evidence type="ECO:0000313" key="5">
    <source>
        <dbReference type="EMBL" id="GGA81258.1"/>
    </source>
</evidence>
<dbReference type="PANTHER" id="PTHR43537">
    <property type="entry name" value="TRANSCRIPTIONAL REGULATOR, GNTR FAMILY"/>
    <property type="match status" value="1"/>
</dbReference>
<evidence type="ECO:0000313" key="6">
    <source>
        <dbReference type="Proteomes" id="UP000636264"/>
    </source>
</evidence>
<name>A0A916WAW5_9HYPH</name>
<dbReference type="Proteomes" id="UP000636264">
    <property type="component" value="Unassembled WGS sequence"/>
</dbReference>
<dbReference type="CDD" id="cd07377">
    <property type="entry name" value="WHTH_GntR"/>
    <property type="match status" value="1"/>
</dbReference>
<evidence type="ECO:0000256" key="2">
    <source>
        <dbReference type="ARBA" id="ARBA00023125"/>
    </source>
</evidence>
<dbReference type="Gene3D" id="1.20.120.530">
    <property type="entry name" value="GntR ligand-binding domain-like"/>
    <property type="match status" value="1"/>
</dbReference>
<dbReference type="SMART" id="SM00895">
    <property type="entry name" value="FCD"/>
    <property type="match status" value="1"/>
</dbReference>
<dbReference type="InterPro" id="IPR036388">
    <property type="entry name" value="WH-like_DNA-bd_sf"/>
</dbReference>
<dbReference type="InterPro" id="IPR000524">
    <property type="entry name" value="Tscrpt_reg_HTH_GntR"/>
</dbReference>
<feature type="domain" description="HTH gntR-type" evidence="4">
    <location>
        <begin position="16"/>
        <end position="84"/>
    </location>
</feature>
<organism evidence="5 6">
    <name type="scientific">Nitratireductor aestuarii</name>
    <dbReference type="NCBI Taxonomy" id="1735103"/>
    <lineage>
        <taxon>Bacteria</taxon>
        <taxon>Pseudomonadati</taxon>
        <taxon>Pseudomonadota</taxon>
        <taxon>Alphaproteobacteria</taxon>
        <taxon>Hyphomicrobiales</taxon>
        <taxon>Phyllobacteriaceae</taxon>
        <taxon>Nitratireductor</taxon>
    </lineage>
</organism>
<keyword evidence="2" id="KW-0238">DNA-binding</keyword>
<dbReference type="Pfam" id="PF07729">
    <property type="entry name" value="FCD"/>
    <property type="match status" value="1"/>
</dbReference>
<evidence type="ECO:0000259" key="4">
    <source>
        <dbReference type="PROSITE" id="PS50949"/>
    </source>
</evidence>
<proteinExistence type="predicted"/>
<dbReference type="SUPFAM" id="SSF46785">
    <property type="entry name" value="Winged helix' DNA-binding domain"/>
    <property type="match status" value="1"/>
</dbReference>
<dbReference type="PRINTS" id="PR00035">
    <property type="entry name" value="HTHGNTR"/>
</dbReference>
<dbReference type="PROSITE" id="PS50949">
    <property type="entry name" value="HTH_GNTR"/>
    <property type="match status" value="1"/>
</dbReference>
<dbReference type="GO" id="GO:0003700">
    <property type="term" value="F:DNA-binding transcription factor activity"/>
    <property type="evidence" value="ECO:0007669"/>
    <property type="project" value="InterPro"/>
</dbReference>
<dbReference type="EMBL" id="BMIF01000020">
    <property type="protein sequence ID" value="GGA81258.1"/>
    <property type="molecule type" value="Genomic_DNA"/>
</dbReference>
<dbReference type="Gene3D" id="1.10.10.10">
    <property type="entry name" value="Winged helix-like DNA-binding domain superfamily/Winged helix DNA-binding domain"/>
    <property type="match status" value="1"/>
</dbReference>
<dbReference type="AlphaFoldDB" id="A0A916WAW5"/>
<reference evidence="5" key="2">
    <citation type="submission" date="2020-09" db="EMBL/GenBank/DDBJ databases">
        <authorList>
            <person name="Sun Q."/>
            <person name="Zhou Y."/>
        </authorList>
    </citation>
    <scope>NUCLEOTIDE SEQUENCE</scope>
    <source>
        <strain evidence="5">CGMCC 1.15320</strain>
    </source>
</reference>
<dbReference type="RefSeq" id="WP_188722835.1">
    <property type="nucleotide sequence ID" value="NZ_BMIF01000020.1"/>
</dbReference>
<sequence>MNLNSKGHVLPSVNNTPGYRKVAETIEGEILKGNLKVGDLLPIESDLAAQLGVNRSTIREGIRALENSGLLRRVEAKRLVIAAPDATMIARANSRAMGLNRVTFQELWELQMELEPFAAQLAAERINEDQSHRLLATIKELEDNLANDEAVIQHDIAFHNLIADATGNRALCLSAAPIGMLLFSATEDLYRNVPRARHRLLEAHRAIAEAIVRHDAPGARGWMAKHIQDFRRGYEAGGLPLDAPISFDARAFG</sequence>
<keyword evidence="3" id="KW-0804">Transcription</keyword>
<dbReference type="SUPFAM" id="SSF48008">
    <property type="entry name" value="GntR ligand-binding domain-like"/>
    <property type="match status" value="1"/>
</dbReference>
<dbReference type="SMART" id="SM00345">
    <property type="entry name" value="HTH_GNTR"/>
    <property type="match status" value="1"/>
</dbReference>
<protein>
    <submittedName>
        <fullName evidence="5">GntR family transcriptional regulator</fullName>
    </submittedName>
</protein>
<evidence type="ECO:0000256" key="1">
    <source>
        <dbReference type="ARBA" id="ARBA00023015"/>
    </source>
</evidence>
<dbReference type="GO" id="GO:0003677">
    <property type="term" value="F:DNA binding"/>
    <property type="evidence" value="ECO:0007669"/>
    <property type="project" value="UniProtKB-KW"/>
</dbReference>
<dbReference type="InterPro" id="IPR011711">
    <property type="entry name" value="GntR_C"/>
</dbReference>
<dbReference type="InterPro" id="IPR036390">
    <property type="entry name" value="WH_DNA-bd_sf"/>
</dbReference>
<gene>
    <name evidence="5" type="ORF">GCM10011385_39390</name>
</gene>
<reference evidence="5" key="1">
    <citation type="journal article" date="2014" name="Int. J. Syst. Evol. Microbiol.">
        <title>Complete genome sequence of Corynebacterium casei LMG S-19264T (=DSM 44701T), isolated from a smear-ripened cheese.</title>
        <authorList>
            <consortium name="US DOE Joint Genome Institute (JGI-PGF)"/>
            <person name="Walter F."/>
            <person name="Albersmeier A."/>
            <person name="Kalinowski J."/>
            <person name="Ruckert C."/>
        </authorList>
    </citation>
    <scope>NUCLEOTIDE SEQUENCE</scope>
    <source>
        <strain evidence="5">CGMCC 1.15320</strain>
    </source>
</reference>